<organism evidence="1 2">
    <name type="scientific">Flammeovirga aprica JL-4</name>
    <dbReference type="NCBI Taxonomy" id="694437"/>
    <lineage>
        <taxon>Bacteria</taxon>
        <taxon>Pseudomonadati</taxon>
        <taxon>Bacteroidota</taxon>
        <taxon>Cytophagia</taxon>
        <taxon>Cytophagales</taxon>
        <taxon>Flammeovirgaceae</taxon>
        <taxon>Flammeovirga</taxon>
    </lineage>
</organism>
<dbReference type="Proteomes" id="UP000576082">
    <property type="component" value="Unassembled WGS sequence"/>
</dbReference>
<reference evidence="1 2" key="1">
    <citation type="submission" date="2020-04" db="EMBL/GenBank/DDBJ databases">
        <title>Flammeovirga sp. SR4, a novel species isolated from seawater.</title>
        <authorList>
            <person name="Wang X."/>
        </authorList>
    </citation>
    <scope>NUCLEOTIDE SEQUENCE [LARGE SCALE GENOMIC DNA]</scope>
    <source>
        <strain evidence="1 2">ATCC 23126</strain>
    </source>
</reference>
<dbReference type="AlphaFoldDB" id="A0A7X9XAT8"/>
<dbReference type="InterPro" id="IPR032272">
    <property type="entry name" value="DUF4834"/>
</dbReference>
<name>A0A7X9XAT8_9BACT</name>
<sequence length="84" mass="10006">MLLIKILIVIVAFVFLFKRYSKVIIKFLMGILGKRLMKMQQQQAQNSPFYNQQQSNTSYQQQNNFEKAIKVDDDMTIYIPKKKK</sequence>
<protein>
    <submittedName>
        <fullName evidence="1">DUF4834 family protein</fullName>
    </submittedName>
</protein>
<comment type="caution">
    <text evidence="1">The sequence shown here is derived from an EMBL/GenBank/DDBJ whole genome shotgun (WGS) entry which is preliminary data.</text>
</comment>
<keyword evidence="2" id="KW-1185">Reference proteome</keyword>
<proteinExistence type="predicted"/>
<accession>A0A7X9XAT8</accession>
<evidence type="ECO:0000313" key="2">
    <source>
        <dbReference type="Proteomes" id="UP000576082"/>
    </source>
</evidence>
<gene>
    <name evidence="1" type="ORF">HHU12_18445</name>
</gene>
<dbReference type="EMBL" id="JABANE010000052">
    <property type="protein sequence ID" value="NME69959.1"/>
    <property type="molecule type" value="Genomic_DNA"/>
</dbReference>
<dbReference type="Pfam" id="PF16118">
    <property type="entry name" value="DUF4834"/>
    <property type="match status" value="1"/>
</dbReference>
<dbReference type="RefSeq" id="WP_169658209.1">
    <property type="nucleotide sequence ID" value="NZ_JABANE010000052.1"/>
</dbReference>
<evidence type="ECO:0000313" key="1">
    <source>
        <dbReference type="EMBL" id="NME69959.1"/>
    </source>
</evidence>